<dbReference type="OrthoDB" id="272717at2759"/>
<accession>A0A0N1I0E0</accession>
<keyword evidence="3" id="KW-1185">Reference proteome</keyword>
<name>A0A0N1I0E0_LEPSE</name>
<sequence>MKGNARWYSGQGVAAAMARATRRIPKRSADEAADDVHDDPAAPPHFLTFALQTFEQQQRPQSRAVRSALSSSSTISAFIECAHAASVSSFEKFQQLLNQKSECKGAVEDRDAVQLDQLTDFSPYCGSADAAVPQRDDSPIMATSSHPPPSSARSADQSRKELAAAARAYKPTLHTPLLQCIASRLAVSDTLLLAKQLVRYLHEAAAAEGSNGGRYSAADFNAETSITTAKGMELLRRAMDVCRVRYANPSQKSAHSNVLPTSNSLWAFSTATRESAGIAARLHHTTSLATHGQRCRRPLPHCFLRYVSDVQVNEVLPSGAVVVFTQPTHPAEVGDRATVSPVAGERGKATTSDPKRRNKLHQKPFASFRDSVESCLTSSPAELHVHCVLYRCGVPMAAAIASLVDAAEGHIQREDVHVNLTVPENDEHVVVQLCSVRIEIPIALRGKGYTDQEEAVQHCLHVARTLAHVNVDSEENGKESKPKVGLQLLHCRPHSCPLEWHGLSHESASTASQLQYAFLLRGFHQRGGPADQLDRTALLRSETIPNFFSPFHFGPAAVPFFRTYHVTAALERGQYAEAAAMTLCLACGAETPLRTPSAPPTLAPWLEQALHFLCRGEEREGAWQTWWMQHVPVTERSRLLSAKAELLWNVLASCRLQGLAAATNGRGEALMAASPEPGDFVRCNRAATTEEECEREPLAAESSIPQRTQILPVYDRSQAARYTVHDIVLPVVCDAASNTTGCESVAEVEAQLGFAVARRLRRCMHQQSSLSFRPLLVGATGHPCAARPWTRSFQEPSSGAALNSVPTVFTLATDWELVGNSRHKRDYAAKSRGPRAQVWPLSKRGRTLSDRLPVGLLAVASASGSSLLGTETGLPRRHASRCLAVHCTLPADMSLSNYLCEFATVEDLRAAS</sequence>
<dbReference type="GO" id="GO:0009982">
    <property type="term" value="F:pseudouridine synthase activity"/>
    <property type="evidence" value="ECO:0007669"/>
    <property type="project" value="InterPro"/>
</dbReference>
<reference evidence="2 3" key="1">
    <citation type="journal article" date="2015" name="PLoS Pathog.">
        <title>Leptomonas seymouri: Adaptations to the Dixenous Life Cycle Analyzed by Genome Sequencing, Transcriptome Profiling and Co-infection with Leishmania donovani.</title>
        <authorList>
            <person name="Kraeva N."/>
            <person name="Butenko A."/>
            <person name="Hlavacova J."/>
            <person name="Kostygov A."/>
            <person name="Myskova J."/>
            <person name="Grybchuk D."/>
            <person name="Lestinova T."/>
            <person name="Votypka J."/>
            <person name="Volf P."/>
            <person name="Opperdoes F."/>
            <person name="Flegontov P."/>
            <person name="Lukes J."/>
            <person name="Yurchenko V."/>
        </authorList>
    </citation>
    <scope>NUCLEOTIDE SEQUENCE [LARGE SCALE GENOMIC DNA]</scope>
    <source>
        <strain evidence="2 3">ATCC 30220</strain>
    </source>
</reference>
<evidence type="ECO:0000256" key="1">
    <source>
        <dbReference type="SAM" id="MobiDB-lite"/>
    </source>
</evidence>
<proteinExistence type="predicted"/>
<dbReference type="PANTHER" id="PTHR13326">
    <property type="entry name" value="TRNA PSEUDOURIDINE SYNTHASE D"/>
    <property type="match status" value="1"/>
</dbReference>
<organism evidence="2 3">
    <name type="scientific">Leptomonas seymouri</name>
    <dbReference type="NCBI Taxonomy" id="5684"/>
    <lineage>
        <taxon>Eukaryota</taxon>
        <taxon>Discoba</taxon>
        <taxon>Euglenozoa</taxon>
        <taxon>Kinetoplastea</taxon>
        <taxon>Metakinetoplastina</taxon>
        <taxon>Trypanosomatida</taxon>
        <taxon>Trypanosomatidae</taxon>
        <taxon>Leishmaniinae</taxon>
        <taxon>Leptomonas</taxon>
    </lineage>
</organism>
<dbReference type="InterPro" id="IPR001656">
    <property type="entry name" value="PsdUridine_synth_TruD"/>
</dbReference>
<evidence type="ECO:0000313" key="2">
    <source>
        <dbReference type="EMBL" id="KPI83373.1"/>
    </source>
</evidence>
<dbReference type="GO" id="GO:0003723">
    <property type="term" value="F:RNA binding"/>
    <property type="evidence" value="ECO:0007669"/>
    <property type="project" value="InterPro"/>
</dbReference>
<feature type="region of interest" description="Disordered" evidence="1">
    <location>
        <begin position="132"/>
        <end position="161"/>
    </location>
</feature>
<feature type="compositionally biased region" description="Basic and acidic residues" evidence="1">
    <location>
        <begin position="27"/>
        <end position="40"/>
    </location>
</feature>
<dbReference type="OMA" id="FFRTYHV"/>
<dbReference type="AlphaFoldDB" id="A0A0N1I0E0"/>
<dbReference type="Proteomes" id="UP000038009">
    <property type="component" value="Unassembled WGS sequence"/>
</dbReference>
<protein>
    <submittedName>
        <fullName evidence="2">Uncharacterized protein</fullName>
    </submittedName>
</protein>
<dbReference type="SUPFAM" id="SSF55120">
    <property type="entry name" value="Pseudouridine synthase"/>
    <property type="match status" value="1"/>
</dbReference>
<evidence type="ECO:0000313" key="3">
    <source>
        <dbReference type="Proteomes" id="UP000038009"/>
    </source>
</evidence>
<gene>
    <name evidence="2" type="ORF">ABL78_7588</name>
</gene>
<dbReference type="InterPro" id="IPR020103">
    <property type="entry name" value="PsdUridine_synth_cat_dom_sf"/>
</dbReference>
<dbReference type="VEuPathDB" id="TriTrypDB:Lsey_0386_0020"/>
<comment type="caution">
    <text evidence="2">The sequence shown here is derived from an EMBL/GenBank/DDBJ whole genome shotgun (WGS) entry which is preliminary data.</text>
</comment>
<dbReference type="GO" id="GO:0005634">
    <property type="term" value="C:nucleus"/>
    <property type="evidence" value="ECO:0007669"/>
    <property type="project" value="TreeGrafter"/>
</dbReference>
<dbReference type="EMBL" id="LJSK01000386">
    <property type="protein sequence ID" value="KPI83373.1"/>
    <property type="molecule type" value="Genomic_DNA"/>
</dbReference>
<dbReference type="PANTHER" id="PTHR13326:SF28">
    <property type="entry name" value="TRUD DOMAIN-CONTAINING PROTEIN"/>
    <property type="match status" value="1"/>
</dbReference>
<dbReference type="GO" id="GO:0001522">
    <property type="term" value="P:pseudouridine synthesis"/>
    <property type="evidence" value="ECO:0007669"/>
    <property type="project" value="InterPro"/>
</dbReference>
<feature type="region of interest" description="Disordered" evidence="1">
    <location>
        <begin position="19"/>
        <end position="43"/>
    </location>
</feature>